<dbReference type="PANTHER" id="PTHR28004:SF2">
    <property type="entry name" value="D-SERINE DEHYDRATASE"/>
    <property type="match status" value="1"/>
</dbReference>
<dbReference type="Proteomes" id="UP000777438">
    <property type="component" value="Unassembled WGS sequence"/>
</dbReference>
<evidence type="ECO:0000313" key="4">
    <source>
        <dbReference type="EMBL" id="KAH6877203.1"/>
    </source>
</evidence>
<reference evidence="4 5" key="1">
    <citation type="journal article" date="2021" name="Nat. Commun.">
        <title>Genetic determinants of endophytism in the Arabidopsis root mycobiome.</title>
        <authorList>
            <person name="Mesny F."/>
            <person name="Miyauchi S."/>
            <person name="Thiergart T."/>
            <person name="Pickel B."/>
            <person name="Atanasova L."/>
            <person name="Karlsson M."/>
            <person name="Huettel B."/>
            <person name="Barry K.W."/>
            <person name="Haridas S."/>
            <person name="Chen C."/>
            <person name="Bauer D."/>
            <person name="Andreopoulos W."/>
            <person name="Pangilinan J."/>
            <person name="LaButti K."/>
            <person name="Riley R."/>
            <person name="Lipzen A."/>
            <person name="Clum A."/>
            <person name="Drula E."/>
            <person name="Henrissat B."/>
            <person name="Kohler A."/>
            <person name="Grigoriev I.V."/>
            <person name="Martin F.M."/>
            <person name="Hacquard S."/>
        </authorList>
    </citation>
    <scope>NUCLEOTIDE SEQUENCE [LARGE SCALE GENOMIC DNA]</scope>
    <source>
        <strain evidence="4 5">MPI-CAGE-CH-0241</strain>
    </source>
</reference>
<evidence type="ECO:0000313" key="5">
    <source>
        <dbReference type="Proteomes" id="UP000777438"/>
    </source>
</evidence>
<sequence length="463" mass="50612">MTNSRQFTTRHDRLCQDYVGESISDIPKPAAILDAAIVRKHCSSMLKAVRHLGVDFRAHVKTHKTVEIAKLQIGENPKDARLVVSTVAELEHLFPLLKELQINGCQVNILYGIPLPQSQIPRIAALGRQLGPGSLAFMIDHPSQLGALCRFHVLAGFPGGVFLKVDTGYHRAGLPPSALNKNGLVEQVSTLEANSQAYLIGLYSHSSLSYQGLTPQQAMNSLAGEIHGCVDALHKSYEHLMHKKEIVLSVGASPQVTSIENFTESAELAHGSATELLQTIKEVSLGEMYGIRTKLELHAGVYAVLDLQQMATNSRISLGNFENEIALSVIAEVVSVYNDGERHQPEALVAAGTLGLGREPCQSYRGWGVVSQQDSPSNVELGRRLIVERISQEHAILAWETTFGDDESTCLPAIPLEVGQSVRIYPNHACVTGAMYNSYFVIDSSRESGSTQIMDVWQRAFGW</sequence>
<comment type="caution">
    <text evidence="4">The sequence shown here is derived from an EMBL/GenBank/DDBJ whole genome shotgun (WGS) entry which is preliminary data.</text>
</comment>
<dbReference type="GO" id="GO:0036088">
    <property type="term" value="P:D-serine catabolic process"/>
    <property type="evidence" value="ECO:0007669"/>
    <property type="project" value="TreeGrafter"/>
</dbReference>
<dbReference type="OrthoDB" id="20198at2759"/>
<keyword evidence="2" id="KW-0456">Lyase</keyword>
<dbReference type="PANTHER" id="PTHR28004">
    <property type="entry name" value="ZGC:162816-RELATED"/>
    <property type="match status" value="1"/>
</dbReference>
<dbReference type="SMART" id="SM01119">
    <property type="entry name" value="D-ser_dehydrat"/>
    <property type="match status" value="1"/>
</dbReference>
<dbReference type="InterPro" id="IPR001608">
    <property type="entry name" value="Ala_racemase_N"/>
</dbReference>
<gene>
    <name evidence="4" type="ORF">B0T10DRAFT_413800</name>
</gene>
<feature type="domain" description="D-serine dehydratase-like" evidence="3">
    <location>
        <begin position="326"/>
        <end position="443"/>
    </location>
</feature>
<protein>
    <submittedName>
        <fullName evidence="4">Serine dehydratase domain-containing protein</fullName>
    </submittedName>
</protein>
<comment type="similarity">
    <text evidence="1">Belongs to the DSD1 family.</text>
</comment>
<dbReference type="InterPro" id="IPR029066">
    <property type="entry name" value="PLP-binding_barrel"/>
</dbReference>
<dbReference type="Gene3D" id="2.40.37.20">
    <property type="entry name" value="D-serine dehydratase-like domain"/>
    <property type="match status" value="1"/>
</dbReference>
<organism evidence="4 5">
    <name type="scientific">Thelonectria olida</name>
    <dbReference type="NCBI Taxonomy" id="1576542"/>
    <lineage>
        <taxon>Eukaryota</taxon>
        <taxon>Fungi</taxon>
        <taxon>Dikarya</taxon>
        <taxon>Ascomycota</taxon>
        <taxon>Pezizomycotina</taxon>
        <taxon>Sordariomycetes</taxon>
        <taxon>Hypocreomycetidae</taxon>
        <taxon>Hypocreales</taxon>
        <taxon>Nectriaceae</taxon>
        <taxon>Thelonectria</taxon>
    </lineage>
</organism>
<dbReference type="InterPro" id="IPR051466">
    <property type="entry name" value="D-amino_acid_metab_enzyme"/>
</dbReference>
<dbReference type="Pfam" id="PF01168">
    <property type="entry name" value="Ala_racemase_N"/>
    <property type="match status" value="1"/>
</dbReference>
<dbReference type="InterPro" id="IPR026956">
    <property type="entry name" value="D-ser_dehydrat-like_dom"/>
</dbReference>
<dbReference type="AlphaFoldDB" id="A0A9P8VUP3"/>
<dbReference type="SUPFAM" id="SSF51419">
    <property type="entry name" value="PLP-binding barrel"/>
    <property type="match status" value="1"/>
</dbReference>
<name>A0A9P8VUP3_9HYPO</name>
<evidence type="ECO:0000256" key="2">
    <source>
        <dbReference type="ARBA" id="ARBA00023239"/>
    </source>
</evidence>
<dbReference type="Gene3D" id="3.20.20.10">
    <property type="entry name" value="Alanine racemase"/>
    <property type="match status" value="1"/>
</dbReference>
<keyword evidence="5" id="KW-1185">Reference proteome</keyword>
<dbReference type="Pfam" id="PF14031">
    <property type="entry name" value="D-ser_dehydrat"/>
    <property type="match status" value="1"/>
</dbReference>
<dbReference type="EMBL" id="JAGPYM010000031">
    <property type="protein sequence ID" value="KAH6877203.1"/>
    <property type="molecule type" value="Genomic_DNA"/>
</dbReference>
<evidence type="ECO:0000259" key="3">
    <source>
        <dbReference type="SMART" id="SM01119"/>
    </source>
</evidence>
<accession>A0A9P8VUP3</accession>
<dbReference type="InterPro" id="IPR042208">
    <property type="entry name" value="D-ser_dehydrat-like_sf"/>
</dbReference>
<dbReference type="GO" id="GO:0008721">
    <property type="term" value="F:D-serine ammonia-lyase activity"/>
    <property type="evidence" value="ECO:0007669"/>
    <property type="project" value="TreeGrafter"/>
</dbReference>
<evidence type="ECO:0000256" key="1">
    <source>
        <dbReference type="ARBA" id="ARBA00005323"/>
    </source>
</evidence>
<proteinExistence type="inferred from homology"/>